<evidence type="ECO:0000313" key="7">
    <source>
        <dbReference type="EMBL" id="KVT54100.1"/>
    </source>
</evidence>
<dbReference type="GO" id="GO:0006355">
    <property type="term" value="P:regulation of DNA-templated transcription"/>
    <property type="evidence" value="ECO:0007669"/>
    <property type="project" value="InterPro"/>
</dbReference>
<dbReference type="SUPFAM" id="SSF46689">
    <property type="entry name" value="Homeodomain-like"/>
    <property type="match status" value="1"/>
</dbReference>
<dbReference type="GO" id="GO:0005524">
    <property type="term" value="F:ATP binding"/>
    <property type="evidence" value="ECO:0007669"/>
    <property type="project" value="UniProtKB-KW"/>
</dbReference>
<keyword evidence="3" id="KW-0805">Transcription regulation</keyword>
<dbReference type="Pfam" id="PF00158">
    <property type="entry name" value="Sigma54_activat"/>
    <property type="match status" value="1"/>
</dbReference>
<dbReference type="PRINTS" id="PR01590">
    <property type="entry name" value="HTHFIS"/>
</dbReference>
<dbReference type="Proteomes" id="UP000056732">
    <property type="component" value="Unassembled WGS sequence"/>
</dbReference>
<dbReference type="GO" id="GO:0043565">
    <property type="term" value="F:sequence-specific DNA binding"/>
    <property type="evidence" value="ECO:0007669"/>
    <property type="project" value="InterPro"/>
</dbReference>
<dbReference type="FunFam" id="3.40.50.300:FF:000006">
    <property type="entry name" value="DNA-binding transcriptional regulator NtrC"/>
    <property type="match status" value="1"/>
</dbReference>
<protein>
    <submittedName>
        <fullName evidence="7">Fis family transcriptional regulator</fullName>
    </submittedName>
</protein>
<keyword evidence="2" id="KW-0067">ATP-binding</keyword>
<dbReference type="Gene3D" id="3.40.50.300">
    <property type="entry name" value="P-loop containing nucleotide triphosphate hydrolases"/>
    <property type="match status" value="1"/>
</dbReference>
<feature type="domain" description="Sigma-54 factor interaction" evidence="6">
    <location>
        <begin position="136"/>
        <end position="365"/>
    </location>
</feature>
<dbReference type="SUPFAM" id="SSF52540">
    <property type="entry name" value="P-loop containing nucleoside triphosphate hydrolases"/>
    <property type="match status" value="1"/>
</dbReference>
<dbReference type="PANTHER" id="PTHR32071">
    <property type="entry name" value="TRANSCRIPTIONAL REGULATORY PROTEIN"/>
    <property type="match status" value="1"/>
</dbReference>
<name>A0AAW3NHW8_9BURK</name>
<gene>
    <name evidence="7" type="ORF">WK53_04300</name>
</gene>
<dbReference type="InterPro" id="IPR058031">
    <property type="entry name" value="AAA_lid_NorR"/>
</dbReference>
<keyword evidence="5" id="KW-0804">Transcription</keyword>
<accession>A0AAW3NHW8</accession>
<dbReference type="PROSITE" id="PS00676">
    <property type="entry name" value="SIGMA54_INTERACT_2"/>
    <property type="match status" value="1"/>
</dbReference>
<dbReference type="PANTHER" id="PTHR32071:SF120">
    <property type="entry name" value="TRANSCRIPTIONAL REGULATOR-RELATED"/>
    <property type="match status" value="1"/>
</dbReference>
<evidence type="ECO:0000259" key="6">
    <source>
        <dbReference type="PROSITE" id="PS50045"/>
    </source>
</evidence>
<dbReference type="EMBL" id="LPDO01000067">
    <property type="protein sequence ID" value="KVT54100.1"/>
    <property type="molecule type" value="Genomic_DNA"/>
</dbReference>
<organism evidence="7 8">
    <name type="scientific">Burkholderia ubonensis</name>
    <dbReference type="NCBI Taxonomy" id="101571"/>
    <lineage>
        <taxon>Bacteria</taxon>
        <taxon>Pseudomonadati</taxon>
        <taxon>Pseudomonadota</taxon>
        <taxon>Betaproteobacteria</taxon>
        <taxon>Burkholderiales</taxon>
        <taxon>Burkholderiaceae</taxon>
        <taxon>Burkholderia</taxon>
        <taxon>Burkholderia cepacia complex</taxon>
    </lineage>
</organism>
<reference evidence="7 8" key="1">
    <citation type="submission" date="2015-11" db="EMBL/GenBank/DDBJ databases">
        <title>Expanding the genomic diversity of Burkholderia species for the development of highly accurate diagnostics.</title>
        <authorList>
            <person name="Sahl J."/>
            <person name="Keim P."/>
            <person name="Wagner D."/>
        </authorList>
    </citation>
    <scope>NUCLEOTIDE SEQUENCE [LARGE SCALE GENOMIC DNA]</scope>
    <source>
        <strain evidence="7 8">MSMB1137WGS</strain>
    </source>
</reference>
<dbReference type="CDD" id="cd00009">
    <property type="entry name" value="AAA"/>
    <property type="match status" value="1"/>
</dbReference>
<dbReference type="InterPro" id="IPR025943">
    <property type="entry name" value="Sigma_54_int_dom_ATP-bd_2"/>
</dbReference>
<dbReference type="InterPro" id="IPR011006">
    <property type="entry name" value="CheY-like_superfamily"/>
</dbReference>
<sequence length="436" mass="49004">MLAYFSRRHDAVLVEGLRERQWDVRCAKSSRELLRLVKANHAHVGIVDFGGCRLDDVVALESSLRHPQIGWMALVNNASLAISDIRKLIRRYCFDYFNEPPTPATIDILVDHAYRMVALSGLEPEADVTPIRNDEMVGTCEAMQQLFRTIRKVANTEASVFISGESGTGKELTALAIHERSTRRKAPFVAINCGAIPHHLLQSELFGYERGAFTGANQRKIGRVEAAHGGTLFLDEIGDMPIDSQASMLRFLQEGRIERLGGRESIPVDVRILSATHVDLEAAMRAGRFREDLFHRLCVLRIDEPPLRVRGKDIELLANHMLQRFRSDGASNIRGFSPCAIDAMHSYAWPGNVRELINRIRRAIVMADGRLISAADLDLGQYTSRQLTTLAEAREYAQKSAIEAALLHHRRNLTETARALDISRTTLYRLIEEYGL</sequence>
<dbReference type="Gene3D" id="1.10.10.60">
    <property type="entry name" value="Homeodomain-like"/>
    <property type="match status" value="1"/>
</dbReference>
<dbReference type="InterPro" id="IPR009057">
    <property type="entry name" value="Homeodomain-like_sf"/>
</dbReference>
<keyword evidence="1" id="KW-0547">Nucleotide-binding</keyword>
<dbReference type="PROSITE" id="PS50045">
    <property type="entry name" value="SIGMA54_INTERACT_4"/>
    <property type="match status" value="1"/>
</dbReference>
<dbReference type="InterPro" id="IPR045343">
    <property type="entry name" value="VpsR"/>
</dbReference>
<dbReference type="InterPro" id="IPR027417">
    <property type="entry name" value="P-loop_NTPase"/>
</dbReference>
<keyword evidence="4" id="KW-0238">DNA-binding</keyword>
<proteinExistence type="predicted"/>
<comment type="caution">
    <text evidence="7">The sequence shown here is derived from an EMBL/GenBank/DDBJ whole genome shotgun (WGS) entry which is preliminary data.</text>
</comment>
<dbReference type="SUPFAM" id="SSF52172">
    <property type="entry name" value="CheY-like"/>
    <property type="match status" value="1"/>
</dbReference>
<dbReference type="Gene3D" id="1.10.8.60">
    <property type="match status" value="1"/>
</dbReference>
<evidence type="ECO:0000256" key="1">
    <source>
        <dbReference type="ARBA" id="ARBA00022741"/>
    </source>
</evidence>
<dbReference type="InterPro" id="IPR025944">
    <property type="entry name" value="Sigma_54_int_dom_CS"/>
</dbReference>
<dbReference type="InterPro" id="IPR003593">
    <property type="entry name" value="AAA+_ATPase"/>
</dbReference>
<dbReference type="SMART" id="SM00382">
    <property type="entry name" value="AAA"/>
    <property type="match status" value="1"/>
</dbReference>
<dbReference type="PROSITE" id="PS00688">
    <property type="entry name" value="SIGMA54_INTERACT_3"/>
    <property type="match status" value="1"/>
</dbReference>
<evidence type="ECO:0000313" key="8">
    <source>
        <dbReference type="Proteomes" id="UP000056732"/>
    </source>
</evidence>
<evidence type="ECO:0000256" key="2">
    <source>
        <dbReference type="ARBA" id="ARBA00022840"/>
    </source>
</evidence>
<dbReference type="Pfam" id="PF20161">
    <property type="entry name" value="VpsR"/>
    <property type="match status" value="1"/>
</dbReference>
<dbReference type="AlphaFoldDB" id="A0AAW3NHW8"/>
<evidence type="ECO:0000256" key="3">
    <source>
        <dbReference type="ARBA" id="ARBA00023015"/>
    </source>
</evidence>
<dbReference type="InterPro" id="IPR002197">
    <property type="entry name" value="HTH_Fis"/>
</dbReference>
<dbReference type="InterPro" id="IPR002078">
    <property type="entry name" value="Sigma_54_int"/>
</dbReference>
<dbReference type="Pfam" id="PF02954">
    <property type="entry name" value="HTH_8"/>
    <property type="match status" value="1"/>
</dbReference>
<dbReference type="Pfam" id="PF25601">
    <property type="entry name" value="AAA_lid_14"/>
    <property type="match status" value="1"/>
</dbReference>
<evidence type="ECO:0000256" key="5">
    <source>
        <dbReference type="ARBA" id="ARBA00023163"/>
    </source>
</evidence>
<evidence type="ECO:0000256" key="4">
    <source>
        <dbReference type="ARBA" id="ARBA00023125"/>
    </source>
</evidence>